<keyword evidence="2 5" id="KW-0812">Transmembrane</keyword>
<dbReference type="Proteomes" id="UP001519363">
    <property type="component" value="Unassembled WGS sequence"/>
</dbReference>
<dbReference type="Pfam" id="PF13564">
    <property type="entry name" value="DoxX_2"/>
    <property type="match status" value="1"/>
</dbReference>
<proteinExistence type="predicted"/>
<dbReference type="RefSeq" id="WP_086781803.1">
    <property type="nucleotide sequence ID" value="NZ_JAGIOO010000001.1"/>
</dbReference>
<evidence type="ECO:0000256" key="3">
    <source>
        <dbReference type="ARBA" id="ARBA00022989"/>
    </source>
</evidence>
<protein>
    <submittedName>
        <fullName evidence="6">Membrane protein YphA (DoxX/SURF4 family)</fullName>
    </submittedName>
</protein>
<keyword evidence="4 5" id="KW-0472">Membrane</keyword>
<gene>
    <name evidence="6" type="ORF">JOF53_007593</name>
</gene>
<dbReference type="InterPro" id="IPR032808">
    <property type="entry name" value="DoxX"/>
</dbReference>
<name>A0ABS5AQ77_9PSEU</name>
<keyword evidence="7" id="KW-1185">Reference proteome</keyword>
<comment type="caution">
    <text evidence="6">The sequence shown here is derived from an EMBL/GenBank/DDBJ whole genome shotgun (WGS) entry which is preliminary data.</text>
</comment>
<keyword evidence="3 5" id="KW-1133">Transmembrane helix</keyword>
<evidence type="ECO:0000313" key="7">
    <source>
        <dbReference type="Proteomes" id="UP001519363"/>
    </source>
</evidence>
<evidence type="ECO:0000256" key="1">
    <source>
        <dbReference type="ARBA" id="ARBA00004141"/>
    </source>
</evidence>
<sequence>MSDAATTARTGGIARTIGLTLLWLVQIALGAYLAYSGYLLFGPNFVGKFDKIGFGQWLRYVTGVLEMAGGVGLLVPRVCGFAALLVTAVMGGAAFTELVLLGDNGGAVLPAQLAGVALLVALLRGRETVATVSRLVSGSSAARPRPRAS</sequence>
<evidence type="ECO:0000256" key="5">
    <source>
        <dbReference type="SAM" id="Phobius"/>
    </source>
</evidence>
<reference evidence="6 7" key="1">
    <citation type="submission" date="2021-03" db="EMBL/GenBank/DDBJ databases">
        <title>Sequencing the genomes of 1000 actinobacteria strains.</title>
        <authorList>
            <person name="Klenk H.-P."/>
        </authorList>
    </citation>
    <scope>NUCLEOTIDE SEQUENCE [LARGE SCALE GENOMIC DNA]</scope>
    <source>
        <strain evidence="6 7">DSM 44580</strain>
    </source>
</reference>
<feature type="transmembrane region" description="Helical" evidence="5">
    <location>
        <begin position="12"/>
        <end position="37"/>
    </location>
</feature>
<feature type="transmembrane region" description="Helical" evidence="5">
    <location>
        <begin position="57"/>
        <end position="75"/>
    </location>
</feature>
<evidence type="ECO:0000256" key="2">
    <source>
        <dbReference type="ARBA" id="ARBA00022692"/>
    </source>
</evidence>
<accession>A0ABS5AQ77</accession>
<evidence type="ECO:0000313" key="6">
    <source>
        <dbReference type="EMBL" id="MBP2478721.1"/>
    </source>
</evidence>
<comment type="subcellular location">
    <subcellularLocation>
        <location evidence="1">Membrane</location>
        <topology evidence="1">Multi-pass membrane protein</topology>
    </subcellularLocation>
</comment>
<dbReference type="EMBL" id="JAGIOO010000001">
    <property type="protein sequence ID" value="MBP2478721.1"/>
    <property type="molecule type" value="Genomic_DNA"/>
</dbReference>
<feature type="transmembrane region" description="Helical" evidence="5">
    <location>
        <begin position="82"/>
        <end position="101"/>
    </location>
</feature>
<organism evidence="6 7">
    <name type="scientific">Crossiella equi</name>
    <dbReference type="NCBI Taxonomy" id="130796"/>
    <lineage>
        <taxon>Bacteria</taxon>
        <taxon>Bacillati</taxon>
        <taxon>Actinomycetota</taxon>
        <taxon>Actinomycetes</taxon>
        <taxon>Pseudonocardiales</taxon>
        <taxon>Pseudonocardiaceae</taxon>
        <taxon>Crossiella</taxon>
    </lineage>
</organism>
<feature type="transmembrane region" description="Helical" evidence="5">
    <location>
        <begin position="107"/>
        <end position="125"/>
    </location>
</feature>
<evidence type="ECO:0000256" key="4">
    <source>
        <dbReference type="ARBA" id="ARBA00023136"/>
    </source>
</evidence>